<evidence type="ECO:0000313" key="1">
    <source>
        <dbReference type="EMBL" id="KAF4034336.1"/>
    </source>
</evidence>
<dbReference type="EMBL" id="WSZM01000372">
    <property type="protein sequence ID" value="KAF4034336.1"/>
    <property type="molecule type" value="Genomic_DNA"/>
</dbReference>
<evidence type="ECO:0000313" key="2">
    <source>
        <dbReference type="Proteomes" id="UP000602510"/>
    </source>
</evidence>
<proteinExistence type="predicted"/>
<organism evidence="1 2">
    <name type="scientific">Phytophthora infestans</name>
    <name type="common">Potato late blight agent</name>
    <name type="synonym">Botrytis infestans</name>
    <dbReference type="NCBI Taxonomy" id="4787"/>
    <lineage>
        <taxon>Eukaryota</taxon>
        <taxon>Sar</taxon>
        <taxon>Stramenopiles</taxon>
        <taxon>Oomycota</taxon>
        <taxon>Peronosporomycetes</taxon>
        <taxon>Peronosporales</taxon>
        <taxon>Peronosporaceae</taxon>
        <taxon>Phytophthora</taxon>
    </lineage>
</organism>
<comment type="caution">
    <text evidence="1">The sequence shown here is derived from an EMBL/GenBank/DDBJ whole genome shotgun (WGS) entry which is preliminary data.</text>
</comment>
<dbReference type="Proteomes" id="UP000602510">
    <property type="component" value="Unassembled WGS sequence"/>
</dbReference>
<reference evidence="1" key="1">
    <citation type="submission" date="2020-04" db="EMBL/GenBank/DDBJ databases">
        <title>Hybrid Assembly of Korean Phytophthora infestans isolates.</title>
        <authorList>
            <person name="Prokchorchik M."/>
            <person name="Lee Y."/>
            <person name="Seo J."/>
            <person name="Cho J.-H."/>
            <person name="Park Y.-E."/>
            <person name="Jang D.-C."/>
            <person name="Im J.-S."/>
            <person name="Choi J.-G."/>
            <person name="Park H.-J."/>
            <person name="Lee G.-B."/>
            <person name="Lee Y.-G."/>
            <person name="Hong S.-Y."/>
            <person name="Cho K."/>
            <person name="Sohn K.H."/>
        </authorList>
    </citation>
    <scope>NUCLEOTIDE SEQUENCE</scope>
    <source>
        <strain evidence="1">KR_1_A1</strain>
    </source>
</reference>
<sequence>MCFQVCFLEKIDVVPIVEVHIPERAKPTRFCLCRRAKSFYVLRDTTKRLLRVIQVRFCCGGARRRFLPLAASGFYALSASERTSNMLRMCRTGIWRKTSRNLH</sequence>
<protein>
    <submittedName>
        <fullName evidence="1">Uncharacterized protein</fullName>
    </submittedName>
</protein>
<gene>
    <name evidence="1" type="ORF">GN244_ATG13724</name>
</gene>
<name>A0A833S6D6_PHYIN</name>
<dbReference type="AlphaFoldDB" id="A0A833S6D6"/>
<keyword evidence="2" id="KW-1185">Reference proteome</keyword>
<accession>A0A833S6D6</accession>